<dbReference type="InterPro" id="IPR012674">
    <property type="entry name" value="Calycin"/>
</dbReference>
<sequence length="190" mass="21324">MNSGLQYRALPWLFLLAISRCCVSTPSPPPKSLMDSFVPDAYQGKWFVELYTVKPIQELRGCLTYTIAISESSKKSKTVVNYVTLSNTRKDIRLTMTADEDQIGVYVVPMGASRMFEVVVLDTDYETYNVLWLRAGQNEQKHESIVVSSRTPGSWKKQKSKIEASLERAGVNTKIDEMGVIDNEAACAIQ</sequence>
<keyword evidence="3" id="KW-1185">Reference proteome</keyword>
<reference evidence="2 3" key="1">
    <citation type="journal article" date="2017" name="Gigascience">
        <title>Draft genome of the honey bee ectoparasitic mite, Tropilaelaps mercedesae, is shaped by the parasitic life history.</title>
        <authorList>
            <person name="Dong X."/>
            <person name="Armstrong S.D."/>
            <person name="Xia D."/>
            <person name="Makepeace B.L."/>
            <person name="Darby A.C."/>
            <person name="Kadowaki T."/>
        </authorList>
    </citation>
    <scope>NUCLEOTIDE SEQUENCE [LARGE SCALE GENOMIC DNA]</scope>
    <source>
        <strain evidence="2">Wuxi-XJTLU</strain>
    </source>
</reference>
<dbReference type="EMBL" id="MNPL01033194">
    <property type="protein sequence ID" value="OQR66254.1"/>
    <property type="molecule type" value="Genomic_DNA"/>
</dbReference>
<keyword evidence="1" id="KW-0732">Signal</keyword>
<dbReference type="SUPFAM" id="SSF50814">
    <property type="entry name" value="Lipocalins"/>
    <property type="match status" value="1"/>
</dbReference>
<evidence type="ECO:0008006" key="4">
    <source>
        <dbReference type="Google" id="ProtNLM"/>
    </source>
</evidence>
<dbReference type="OrthoDB" id="565904at2759"/>
<evidence type="ECO:0000313" key="3">
    <source>
        <dbReference type="Proteomes" id="UP000192247"/>
    </source>
</evidence>
<evidence type="ECO:0000313" key="2">
    <source>
        <dbReference type="EMBL" id="OQR66254.1"/>
    </source>
</evidence>
<gene>
    <name evidence="2" type="ORF">BIW11_02380</name>
</gene>
<evidence type="ECO:0000256" key="1">
    <source>
        <dbReference type="SAM" id="SignalP"/>
    </source>
</evidence>
<organism evidence="2 3">
    <name type="scientific">Tropilaelaps mercedesae</name>
    <dbReference type="NCBI Taxonomy" id="418985"/>
    <lineage>
        <taxon>Eukaryota</taxon>
        <taxon>Metazoa</taxon>
        <taxon>Ecdysozoa</taxon>
        <taxon>Arthropoda</taxon>
        <taxon>Chelicerata</taxon>
        <taxon>Arachnida</taxon>
        <taxon>Acari</taxon>
        <taxon>Parasitiformes</taxon>
        <taxon>Mesostigmata</taxon>
        <taxon>Gamasina</taxon>
        <taxon>Dermanyssoidea</taxon>
        <taxon>Laelapidae</taxon>
        <taxon>Tropilaelaps</taxon>
    </lineage>
</organism>
<name>A0A1V9WYE9_9ACAR</name>
<dbReference type="InParanoid" id="A0A1V9WYE9"/>
<comment type="caution">
    <text evidence="2">The sequence shown here is derived from an EMBL/GenBank/DDBJ whole genome shotgun (WGS) entry which is preliminary data.</text>
</comment>
<dbReference type="Proteomes" id="UP000192247">
    <property type="component" value="Unassembled WGS sequence"/>
</dbReference>
<feature type="chain" id="PRO_5013365921" description="Lipocalin/cytosolic fatty-acid binding domain-containing protein" evidence="1">
    <location>
        <begin position="25"/>
        <end position="190"/>
    </location>
</feature>
<feature type="signal peptide" evidence="1">
    <location>
        <begin position="1"/>
        <end position="24"/>
    </location>
</feature>
<dbReference type="AlphaFoldDB" id="A0A1V9WYE9"/>
<protein>
    <recommendedName>
        <fullName evidence="4">Lipocalin/cytosolic fatty-acid binding domain-containing protein</fullName>
    </recommendedName>
</protein>
<accession>A0A1V9WYE9</accession>
<dbReference type="Gene3D" id="2.40.128.20">
    <property type="match status" value="1"/>
</dbReference>
<proteinExistence type="predicted"/>